<dbReference type="EMBL" id="FOYS01000007">
    <property type="protein sequence ID" value="SFR69309.1"/>
    <property type="molecule type" value="Genomic_DNA"/>
</dbReference>
<name>A0A1I6IRN7_9EURY</name>
<keyword evidence="1" id="KW-0812">Transmembrane</keyword>
<evidence type="ECO:0000256" key="1">
    <source>
        <dbReference type="SAM" id="Phobius"/>
    </source>
</evidence>
<keyword evidence="3" id="KW-1185">Reference proteome</keyword>
<protein>
    <submittedName>
        <fullName evidence="2">Uncharacterized protein</fullName>
    </submittedName>
</protein>
<evidence type="ECO:0000313" key="2">
    <source>
        <dbReference type="EMBL" id="SFR69309.1"/>
    </source>
</evidence>
<reference evidence="3" key="1">
    <citation type="submission" date="2016-10" db="EMBL/GenBank/DDBJ databases">
        <authorList>
            <person name="Varghese N."/>
            <person name="Submissions S."/>
        </authorList>
    </citation>
    <scope>NUCLEOTIDE SEQUENCE [LARGE SCALE GENOMIC DNA]</scope>
    <source>
        <strain evidence="3">CGMCC 1.8711</strain>
    </source>
</reference>
<proteinExistence type="predicted"/>
<dbReference type="AlphaFoldDB" id="A0A1I6IRN7"/>
<keyword evidence="1" id="KW-1133">Transmembrane helix</keyword>
<gene>
    <name evidence="2" type="ORF">SAMN04488124_3569</name>
</gene>
<dbReference type="Proteomes" id="UP000243250">
    <property type="component" value="Unassembled WGS sequence"/>
</dbReference>
<evidence type="ECO:0000313" key="3">
    <source>
        <dbReference type="Proteomes" id="UP000243250"/>
    </source>
</evidence>
<accession>A0A1I6IRN7</accession>
<keyword evidence="1" id="KW-0472">Membrane</keyword>
<feature type="transmembrane region" description="Helical" evidence="1">
    <location>
        <begin position="49"/>
        <end position="70"/>
    </location>
</feature>
<organism evidence="2 3">
    <name type="scientific">Halogeometricum limi</name>
    <dbReference type="NCBI Taxonomy" id="555875"/>
    <lineage>
        <taxon>Archaea</taxon>
        <taxon>Methanobacteriati</taxon>
        <taxon>Methanobacteriota</taxon>
        <taxon>Stenosarchaea group</taxon>
        <taxon>Halobacteria</taxon>
        <taxon>Halobacteriales</taxon>
        <taxon>Haloferacaceae</taxon>
        <taxon>Halogeometricum</taxon>
    </lineage>
</organism>
<dbReference type="RefSeq" id="WP_139229756.1">
    <property type="nucleotide sequence ID" value="NZ_FOYS01000007.1"/>
</dbReference>
<sequence>MQNDRTGLVLAVLVLGTGVVFGAWVDGGRRLGDAVSAVAVAPVQVPSDFGATLGLLLLFVGTVALVRRVVAP</sequence>